<dbReference type="PANTHER" id="PTHR45772">
    <property type="entry name" value="CONSERVED COMPONENT OF ABC TRANSPORTER FOR NATURAL AMINO ACIDS-RELATED"/>
    <property type="match status" value="1"/>
</dbReference>
<gene>
    <name evidence="9" type="ORF">DV706_02855</name>
</gene>
<dbReference type="SMART" id="SM00382">
    <property type="entry name" value="AAA"/>
    <property type="match status" value="1"/>
</dbReference>
<dbReference type="Gene3D" id="3.40.50.300">
    <property type="entry name" value="P-loop containing nucleotide triphosphate hydrolases"/>
    <property type="match status" value="1"/>
</dbReference>
<evidence type="ECO:0000313" key="9">
    <source>
        <dbReference type="EMBL" id="QCC53514.1"/>
    </source>
</evidence>
<reference evidence="9 10" key="1">
    <citation type="journal article" date="2019" name="Nat. Commun.">
        <title>A new type of DNA phosphorothioation-based antiviral system in archaea.</title>
        <authorList>
            <person name="Xiong L."/>
            <person name="Liu S."/>
            <person name="Chen S."/>
            <person name="Xiao Y."/>
            <person name="Zhu B."/>
            <person name="Gao Y."/>
            <person name="Zhang Y."/>
            <person name="Chen B."/>
            <person name="Luo J."/>
            <person name="Deng Z."/>
            <person name="Chen X."/>
            <person name="Wang L."/>
            <person name="Chen S."/>
        </authorList>
    </citation>
    <scope>NUCLEOTIDE SEQUENCE [LARGE SCALE GENOMIC DNA]</scope>
    <source>
        <strain evidence="9 10">JCM 10635</strain>
    </source>
</reference>
<dbReference type="GeneID" id="39850168"/>
<evidence type="ECO:0000313" key="10">
    <source>
        <dbReference type="Proteomes" id="UP000296822"/>
    </source>
</evidence>
<dbReference type="SUPFAM" id="SSF52540">
    <property type="entry name" value="P-loop containing nucleoside triphosphate hydrolases"/>
    <property type="match status" value="1"/>
</dbReference>
<evidence type="ECO:0000256" key="1">
    <source>
        <dbReference type="ARBA" id="ARBA00005417"/>
    </source>
</evidence>
<comment type="function">
    <text evidence="6">Probable component of a branched-chain amino-acid transport system.</text>
</comment>
<organism evidence="9 10">
    <name type="scientific">Natronorubrum bangense</name>
    <dbReference type="NCBI Taxonomy" id="61858"/>
    <lineage>
        <taxon>Archaea</taxon>
        <taxon>Methanobacteriati</taxon>
        <taxon>Methanobacteriota</taxon>
        <taxon>Stenosarchaea group</taxon>
        <taxon>Halobacteria</taxon>
        <taxon>Halobacteriales</taxon>
        <taxon>Natrialbaceae</taxon>
        <taxon>Natronorubrum</taxon>
    </lineage>
</organism>
<accession>A0A4D6HH44</accession>
<proteinExistence type="inferred from homology"/>
<protein>
    <recommendedName>
        <fullName evidence="7">Probable branched-chain amino acid transport ATP-binding protein LivG</fullName>
    </recommendedName>
</protein>
<dbReference type="InterPro" id="IPR051120">
    <property type="entry name" value="ABC_AA/LPS_Transport"/>
</dbReference>
<comment type="similarity">
    <text evidence="1">Belongs to the ABC transporter superfamily.</text>
</comment>
<dbReference type="InterPro" id="IPR003593">
    <property type="entry name" value="AAA+_ATPase"/>
</dbReference>
<dbReference type="AlphaFoldDB" id="A0A4D6HH44"/>
<evidence type="ECO:0000259" key="8">
    <source>
        <dbReference type="PROSITE" id="PS50893"/>
    </source>
</evidence>
<dbReference type="InterPro" id="IPR027417">
    <property type="entry name" value="P-loop_NTPase"/>
</dbReference>
<evidence type="ECO:0000256" key="7">
    <source>
        <dbReference type="ARBA" id="ARBA00072811"/>
    </source>
</evidence>
<dbReference type="GO" id="GO:0005886">
    <property type="term" value="C:plasma membrane"/>
    <property type="evidence" value="ECO:0007669"/>
    <property type="project" value="TreeGrafter"/>
</dbReference>
<dbReference type="EMBL" id="CP031305">
    <property type="protein sequence ID" value="QCC53514.1"/>
    <property type="molecule type" value="Genomic_DNA"/>
</dbReference>
<dbReference type="RefSeq" id="WP_006066655.1">
    <property type="nucleotide sequence ID" value="NZ_CP031305.1"/>
</dbReference>
<dbReference type="GO" id="GO:0006865">
    <property type="term" value="P:amino acid transport"/>
    <property type="evidence" value="ECO:0007669"/>
    <property type="project" value="UniProtKB-KW"/>
</dbReference>
<dbReference type="CDD" id="cd03219">
    <property type="entry name" value="ABC_Mj1267_LivG_branched"/>
    <property type="match status" value="1"/>
</dbReference>
<keyword evidence="2" id="KW-0813">Transport</keyword>
<keyword evidence="5" id="KW-0029">Amino-acid transport</keyword>
<dbReference type="GO" id="GO:0016887">
    <property type="term" value="F:ATP hydrolysis activity"/>
    <property type="evidence" value="ECO:0007669"/>
    <property type="project" value="InterPro"/>
</dbReference>
<evidence type="ECO:0000256" key="2">
    <source>
        <dbReference type="ARBA" id="ARBA00022448"/>
    </source>
</evidence>
<dbReference type="Pfam" id="PF00005">
    <property type="entry name" value="ABC_tran"/>
    <property type="match status" value="1"/>
</dbReference>
<evidence type="ECO:0000256" key="3">
    <source>
        <dbReference type="ARBA" id="ARBA00022741"/>
    </source>
</evidence>
<feature type="domain" description="ABC transporter" evidence="8">
    <location>
        <begin position="5"/>
        <end position="252"/>
    </location>
</feature>
<keyword evidence="3" id="KW-0547">Nucleotide-binding</keyword>
<evidence type="ECO:0000256" key="6">
    <source>
        <dbReference type="ARBA" id="ARBA00056071"/>
    </source>
</evidence>
<dbReference type="GO" id="GO:0005524">
    <property type="term" value="F:ATP binding"/>
    <property type="evidence" value="ECO:0007669"/>
    <property type="project" value="UniProtKB-KW"/>
</dbReference>
<dbReference type="Proteomes" id="UP000296822">
    <property type="component" value="Chromosome"/>
</dbReference>
<dbReference type="PANTHER" id="PTHR45772:SF3">
    <property type="entry name" value="ABC TRANSPORTER ATP-BINDING PROTEIN"/>
    <property type="match status" value="1"/>
</dbReference>
<dbReference type="KEGG" id="nbg:DV706_02855"/>
<evidence type="ECO:0000256" key="5">
    <source>
        <dbReference type="ARBA" id="ARBA00022970"/>
    </source>
</evidence>
<sequence>MTTVLKTENLRRQFGDLVAVNDVSLELEEDEITSIIGPNGAGKTTFYNLLTGVLEPTSGAIHLWKDGELQDITDAPPHVVAQSGLSRSYQITNVFERLTIRENVQVARIAHEGRTLDIRSRAANDEQLNADVDELLELTNLTDMAEVTCDKLSHGEKRNVEIALALAIEPTVFLLDEPTAGMNPTETKEIVSLIHELNEDIDATFVVTEHDMDVVTDISDRIVVLADGAVLADGDPQAVLSDERVTEAYLGSEAV</sequence>
<name>A0A4D6HH44_9EURY</name>
<keyword evidence="4 9" id="KW-0067">ATP-binding</keyword>
<dbReference type="InterPro" id="IPR032823">
    <property type="entry name" value="BCA_ABC_TP_C"/>
</dbReference>
<dbReference type="InterPro" id="IPR003439">
    <property type="entry name" value="ABC_transporter-like_ATP-bd"/>
</dbReference>
<dbReference type="FunFam" id="3.40.50.300:FF:000421">
    <property type="entry name" value="Branched-chain amino acid ABC transporter ATP-binding protein"/>
    <property type="match status" value="1"/>
</dbReference>
<dbReference type="Pfam" id="PF12399">
    <property type="entry name" value="BCA_ABC_TP_C"/>
    <property type="match status" value="1"/>
</dbReference>
<dbReference type="PROSITE" id="PS50893">
    <property type="entry name" value="ABC_TRANSPORTER_2"/>
    <property type="match status" value="1"/>
</dbReference>
<evidence type="ECO:0000256" key="4">
    <source>
        <dbReference type="ARBA" id="ARBA00022840"/>
    </source>
</evidence>